<proteinExistence type="predicted"/>
<organism evidence="1 2">
    <name type="scientific">Raineyella antarctica</name>
    <dbReference type="NCBI Taxonomy" id="1577474"/>
    <lineage>
        <taxon>Bacteria</taxon>
        <taxon>Bacillati</taxon>
        <taxon>Actinomycetota</taxon>
        <taxon>Actinomycetes</taxon>
        <taxon>Propionibacteriales</taxon>
        <taxon>Propionibacteriaceae</taxon>
        <taxon>Raineyella</taxon>
    </lineage>
</organism>
<evidence type="ECO:0000313" key="2">
    <source>
        <dbReference type="Proteomes" id="UP000199086"/>
    </source>
</evidence>
<protein>
    <submittedName>
        <fullName evidence="1">Uncharacterized protein</fullName>
    </submittedName>
</protein>
<dbReference type="STRING" id="1577474.GA0111570_10811"/>
<gene>
    <name evidence="1" type="ORF">GA0111570_10811</name>
</gene>
<accession>A0A1G6HC21</accession>
<evidence type="ECO:0000313" key="1">
    <source>
        <dbReference type="EMBL" id="SDB90986.1"/>
    </source>
</evidence>
<name>A0A1G6HC21_9ACTN</name>
<dbReference type="OrthoDB" id="3730120at2"/>
<reference evidence="1 2" key="1">
    <citation type="submission" date="2016-06" db="EMBL/GenBank/DDBJ databases">
        <authorList>
            <person name="Olsen C.W."/>
            <person name="Carey S."/>
            <person name="Hinshaw L."/>
            <person name="Karasin A.I."/>
        </authorList>
    </citation>
    <scope>NUCLEOTIDE SEQUENCE [LARGE SCALE GENOMIC DNA]</scope>
    <source>
        <strain evidence="1 2">LZ-22</strain>
    </source>
</reference>
<keyword evidence="2" id="KW-1185">Reference proteome</keyword>
<dbReference type="RefSeq" id="WP_092611440.1">
    <property type="nucleotide sequence ID" value="NZ_FMYF01000008.1"/>
</dbReference>
<dbReference type="Proteomes" id="UP000199086">
    <property type="component" value="Unassembled WGS sequence"/>
</dbReference>
<sequence length="252" mass="26280">MEIVTLLATIRLVTHLNVLRHGAPATGPGTGVPSIDVAARTVQGQDAAHHVTSPDALLGLPPEHASTLEEAMEAALAYDSSDWVLALPRPGKLGPLRGPAELTRAALDAGAAVIPREGGPAWVPTRVGPAVQWVLVRADRPFPPVSAAEAEHALSLAIVAATSELDRLGMVSGRRPGTTGLLLPAAYPARQRHSADRALRLVEACEAGLADESGLLHAQAVDVRARTLRTLLNAALDSLEASCAWPPDDLDD</sequence>
<dbReference type="EMBL" id="FMYF01000008">
    <property type="protein sequence ID" value="SDB90986.1"/>
    <property type="molecule type" value="Genomic_DNA"/>
</dbReference>
<dbReference type="AlphaFoldDB" id="A0A1G6HC21"/>